<dbReference type="PANTHER" id="PTHR10865:SF29">
    <property type="entry name" value="METASTASIS ASSOCIATED 1-LIKE, ISOFORM D"/>
    <property type="match status" value="1"/>
</dbReference>
<dbReference type="GO" id="GO:0003713">
    <property type="term" value="F:transcription coactivator activity"/>
    <property type="evidence" value="ECO:0007669"/>
    <property type="project" value="TreeGrafter"/>
</dbReference>
<organism evidence="1">
    <name type="scientific">Culicoides sonorensis</name>
    <name type="common">Biting midge</name>
    <dbReference type="NCBI Taxonomy" id="179676"/>
    <lineage>
        <taxon>Eukaryota</taxon>
        <taxon>Metazoa</taxon>
        <taxon>Ecdysozoa</taxon>
        <taxon>Arthropoda</taxon>
        <taxon>Hexapoda</taxon>
        <taxon>Insecta</taxon>
        <taxon>Pterygota</taxon>
        <taxon>Neoptera</taxon>
        <taxon>Endopterygota</taxon>
        <taxon>Diptera</taxon>
        <taxon>Nematocera</taxon>
        <taxon>Chironomoidea</taxon>
        <taxon>Ceratopogonidae</taxon>
        <taxon>Ceratopogoninae</taxon>
        <taxon>Culicoides</taxon>
        <taxon>Monoculicoides</taxon>
    </lineage>
</organism>
<name>A0A336MDD8_CULSO</name>
<accession>A0A336MDD8</accession>
<dbReference type="GO" id="GO:0042826">
    <property type="term" value="F:histone deacetylase binding"/>
    <property type="evidence" value="ECO:0007669"/>
    <property type="project" value="TreeGrafter"/>
</dbReference>
<dbReference type="Gene3D" id="2.30.30.490">
    <property type="match status" value="1"/>
</dbReference>
<dbReference type="InterPro" id="IPR040138">
    <property type="entry name" value="MIER/MTA"/>
</dbReference>
<dbReference type="PANTHER" id="PTHR10865">
    <property type="entry name" value="METASTASIS-ASSOCIATED PROTEIN AND MESODERM INDUCTION EARLY RESPONSE PROTEIN"/>
    <property type="match status" value="1"/>
</dbReference>
<dbReference type="AlphaFoldDB" id="A0A336MDD8"/>
<dbReference type="GO" id="GO:0003714">
    <property type="term" value="F:transcription corepressor activity"/>
    <property type="evidence" value="ECO:0007669"/>
    <property type="project" value="TreeGrafter"/>
</dbReference>
<dbReference type="EMBL" id="UFQT01000674">
    <property type="protein sequence ID" value="SSX26407.1"/>
    <property type="molecule type" value="Genomic_DNA"/>
</dbReference>
<sequence>MDEKCKKDYVYFETSPTSPYQIRRIEELNKTPLGNVEAKVLCFYRRKDLPNPLVQLADKHQKRRCSSNSCMQFNVRRQLWWNDARSCLVRALQKHFLVIPCATSNAIS</sequence>
<dbReference type="GO" id="GO:0016581">
    <property type="term" value="C:NuRD complex"/>
    <property type="evidence" value="ECO:0007669"/>
    <property type="project" value="TreeGrafter"/>
</dbReference>
<dbReference type="GO" id="GO:0000122">
    <property type="term" value="P:negative regulation of transcription by RNA polymerase II"/>
    <property type="evidence" value="ECO:0007669"/>
    <property type="project" value="TreeGrafter"/>
</dbReference>
<dbReference type="InterPro" id="IPR043151">
    <property type="entry name" value="BAH_sf"/>
</dbReference>
<reference evidence="1" key="1">
    <citation type="submission" date="2018-07" db="EMBL/GenBank/DDBJ databases">
        <authorList>
            <person name="Quirk P.G."/>
            <person name="Krulwich T.A."/>
        </authorList>
    </citation>
    <scope>NUCLEOTIDE SEQUENCE</scope>
</reference>
<protein>
    <submittedName>
        <fullName evidence="1">CSON013400 protein</fullName>
    </submittedName>
</protein>
<evidence type="ECO:0000313" key="1">
    <source>
        <dbReference type="EMBL" id="SSX26407.1"/>
    </source>
</evidence>
<dbReference type="VEuPathDB" id="VectorBase:CSON013400"/>
<gene>
    <name evidence="1" type="primary">CSON013400</name>
</gene>
<proteinExistence type="predicted"/>